<evidence type="ECO:0000313" key="11">
    <source>
        <dbReference type="EMBL" id="KAJ6236654.1"/>
    </source>
</evidence>
<keyword evidence="5" id="KW-0106">Calcium</keyword>
<evidence type="ECO:0000256" key="8">
    <source>
        <dbReference type="ARBA" id="ARBA00023288"/>
    </source>
</evidence>
<evidence type="ECO:0000256" key="1">
    <source>
        <dbReference type="ARBA" id="ARBA00006049"/>
    </source>
</evidence>
<dbReference type="Proteomes" id="UP001150062">
    <property type="component" value="Unassembled WGS sequence"/>
</dbReference>
<dbReference type="Gene3D" id="1.10.238.10">
    <property type="entry name" value="EF-hand"/>
    <property type="match status" value="1"/>
</dbReference>
<evidence type="ECO:0000313" key="12">
    <source>
        <dbReference type="Proteomes" id="UP001150062"/>
    </source>
</evidence>
<keyword evidence="12" id="KW-1185">Reference proteome</keyword>
<keyword evidence="4" id="KW-0677">Repeat</keyword>
<organism evidence="11 12">
    <name type="scientific">Anaeramoeba flamelloides</name>
    <dbReference type="NCBI Taxonomy" id="1746091"/>
    <lineage>
        <taxon>Eukaryota</taxon>
        <taxon>Metamonada</taxon>
        <taxon>Anaeramoebidae</taxon>
        <taxon>Anaeramoeba</taxon>
    </lineage>
</organism>
<sequence length="287" mass="32986">MGKVHGSLTRAGKVRNQTPKVEKLPKKKKLTGRAKMRFLYNKRFVHKPQPTTHFLKNEICKIKKENEVKMGSDYFSITKKHIKALKIRVKNLKNCKPSKCHLDVNDLRLLFGIDEEGASLLLKCFDLDNNGTIEWKELICGISTLSDESNETKAKYLFKLWDADGNGKLDREEITNMVKSTVIISASLVASSYIQDIAKMMNVDNELSEKEFYLKVNKEIVNKIEESQITEIVNQFFSYADVDNDGFISKEEFLKYCKTENNTSFQFIDSIQEIICVNQSKKSCSIQ</sequence>
<dbReference type="SMART" id="SM00054">
    <property type="entry name" value="EFh"/>
    <property type="match status" value="3"/>
</dbReference>
<dbReference type="PANTHER" id="PTHR23055:SF178">
    <property type="entry name" value="NEUROCALCIN HOMOLOG"/>
    <property type="match status" value="1"/>
</dbReference>
<dbReference type="Pfam" id="PF13499">
    <property type="entry name" value="EF-hand_7"/>
    <property type="match status" value="1"/>
</dbReference>
<evidence type="ECO:0000256" key="2">
    <source>
        <dbReference type="ARBA" id="ARBA00022707"/>
    </source>
</evidence>
<dbReference type="InterPro" id="IPR002048">
    <property type="entry name" value="EF_hand_dom"/>
</dbReference>
<dbReference type="SUPFAM" id="SSF47473">
    <property type="entry name" value="EF-hand"/>
    <property type="match status" value="1"/>
</dbReference>
<dbReference type="PANTHER" id="PTHR23055">
    <property type="entry name" value="CALCIUM BINDING PROTEINS"/>
    <property type="match status" value="1"/>
</dbReference>
<proteinExistence type="inferred from homology"/>
<dbReference type="InterPro" id="IPR006846">
    <property type="entry name" value="Ribosomal_eS30"/>
</dbReference>
<gene>
    <name evidence="11" type="ORF">M0813_27398</name>
</gene>
<comment type="caution">
    <text evidence="11">The sequence shown here is derived from an EMBL/GenBank/DDBJ whole genome shotgun (WGS) entry which is preliminary data.</text>
</comment>
<dbReference type="EMBL" id="JAOAOG010000242">
    <property type="protein sequence ID" value="KAJ6236654.1"/>
    <property type="molecule type" value="Genomic_DNA"/>
</dbReference>
<evidence type="ECO:0000256" key="6">
    <source>
        <dbReference type="ARBA" id="ARBA00022980"/>
    </source>
</evidence>
<keyword evidence="3" id="KW-0479">Metal-binding</keyword>
<evidence type="ECO:0000256" key="5">
    <source>
        <dbReference type="ARBA" id="ARBA00022837"/>
    </source>
</evidence>
<reference evidence="11" key="1">
    <citation type="submission" date="2022-08" db="EMBL/GenBank/DDBJ databases">
        <title>Novel sulfate-reducing endosymbionts in the free-living metamonad Anaeramoeba.</title>
        <authorList>
            <person name="Jerlstrom-Hultqvist J."/>
            <person name="Cepicka I."/>
            <person name="Gallot-Lavallee L."/>
            <person name="Salas-Leiva D."/>
            <person name="Curtis B.A."/>
            <person name="Zahonova K."/>
            <person name="Pipaliya S."/>
            <person name="Dacks J."/>
            <person name="Roger A.J."/>
        </authorList>
    </citation>
    <scope>NUCLEOTIDE SEQUENCE</scope>
    <source>
        <strain evidence="11">Schooner1</strain>
    </source>
</reference>
<dbReference type="PRINTS" id="PR00450">
    <property type="entry name" value="RECOVERIN"/>
</dbReference>
<feature type="domain" description="EF-hand" evidence="10">
    <location>
        <begin position="113"/>
        <end position="148"/>
    </location>
</feature>
<accession>A0ABQ8XYY8</accession>
<keyword evidence="6" id="KW-0689">Ribosomal protein</keyword>
<evidence type="ECO:0000259" key="10">
    <source>
        <dbReference type="PROSITE" id="PS50222"/>
    </source>
</evidence>
<keyword evidence="7" id="KW-0687">Ribonucleoprotein</keyword>
<evidence type="ECO:0000256" key="3">
    <source>
        <dbReference type="ARBA" id="ARBA00022723"/>
    </source>
</evidence>
<evidence type="ECO:0000256" key="9">
    <source>
        <dbReference type="SAM" id="MobiDB-lite"/>
    </source>
</evidence>
<evidence type="ECO:0000256" key="7">
    <source>
        <dbReference type="ARBA" id="ARBA00023274"/>
    </source>
</evidence>
<dbReference type="PROSITE" id="PS00018">
    <property type="entry name" value="EF_HAND_1"/>
    <property type="match status" value="3"/>
</dbReference>
<dbReference type="Pfam" id="PF04758">
    <property type="entry name" value="Ribosomal_S30"/>
    <property type="match status" value="1"/>
</dbReference>
<feature type="domain" description="EF-hand" evidence="10">
    <location>
        <begin position="149"/>
        <end position="184"/>
    </location>
</feature>
<dbReference type="PROSITE" id="PS50222">
    <property type="entry name" value="EF_HAND_2"/>
    <property type="match status" value="3"/>
</dbReference>
<feature type="domain" description="EF-hand" evidence="10">
    <location>
        <begin position="228"/>
        <end position="263"/>
    </location>
</feature>
<protein>
    <submittedName>
        <fullName evidence="11">Calcium binding protein</fullName>
    </submittedName>
</protein>
<evidence type="ECO:0000256" key="4">
    <source>
        <dbReference type="ARBA" id="ARBA00022737"/>
    </source>
</evidence>
<keyword evidence="2" id="KW-0519">Myristate</keyword>
<feature type="region of interest" description="Disordered" evidence="9">
    <location>
        <begin position="1"/>
        <end position="27"/>
    </location>
</feature>
<comment type="similarity">
    <text evidence="1">Belongs to the recoverin family.</text>
</comment>
<dbReference type="InterPro" id="IPR011992">
    <property type="entry name" value="EF-hand-dom_pair"/>
</dbReference>
<dbReference type="InterPro" id="IPR018247">
    <property type="entry name" value="EF_Hand_1_Ca_BS"/>
</dbReference>
<name>A0ABQ8XYY8_9EUKA</name>
<dbReference type="Pfam" id="PF13833">
    <property type="entry name" value="EF-hand_8"/>
    <property type="match status" value="1"/>
</dbReference>
<dbReference type="InterPro" id="IPR028846">
    <property type="entry name" value="Recoverin"/>
</dbReference>
<dbReference type="CDD" id="cd00051">
    <property type="entry name" value="EFh"/>
    <property type="match status" value="1"/>
</dbReference>
<keyword evidence="8" id="KW-0449">Lipoprotein</keyword>